<proteinExistence type="predicted"/>
<organism evidence="8 9">
    <name type="scientific">Parafannyhessea umbonata</name>
    <dbReference type="NCBI Taxonomy" id="604330"/>
    <lineage>
        <taxon>Bacteria</taxon>
        <taxon>Bacillati</taxon>
        <taxon>Actinomycetota</taxon>
        <taxon>Coriobacteriia</taxon>
        <taxon>Coriobacteriales</taxon>
        <taxon>Atopobiaceae</taxon>
        <taxon>Parafannyhessea</taxon>
    </lineage>
</organism>
<dbReference type="Proteomes" id="UP000198528">
    <property type="component" value="Unassembled WGS sequence"/>
</dbReference>
<keyword evidence="3 6" id="KW-0812">Transmembrane</keyword>
<evidence type="ECO:0000256" key="5">
    <source>
        <dbReference type="ARBA" id="ARBA00023136"/>
    </source>
</evidence>
<evidence type="ECO:0000313" key="8">
    <source>
        <dbReference type="EMBL" id="SDC64322.1"/>
    </source>
</evidence>
<reference evidence="9" key="1">
    <citation type="submission" date="2016-10" db="EMBL/GenBank/DDBJ databases">
        <authorList>
            <person name="Varghese N."/>
            <person name="Submissions S."/>
        </authorList>
    </citation>
    <scope>NUCLEOTIDE SEQUENCE [LARGE SCALE GENOMIC DNA]</scope>
    <source>
        <strain evidence="9">DSM 22619</strain>
    </source>
</reference>
<keyword evidence="9" id="KW-1185">Reference proteome</keyword>
<evidence type="ECO:0000256" key="4">
    <source>
        <dbReference type="ARBA" id="ARBA00022989"/>
    </source>
</evidence>
<gene>
    <name evidence="8" type="ORF">SAMN04487824_1317</name>
</gene>
<evidence type="ECO:0000259" key="7">
    <source>
        <dbReference type="Pfam" id="PF00482"/>
    </source>
</evidence>
<dbReference type="GO" id="GO:0005886">
    <property type="term" value="C:plasma membrane"/>
    <property type="evidence" value="ECO:0007669"/>
    <property type="project" value="UniProtKB-SubCell"/>
</dbReference>
<dbReference type="AlphaFoldDB" id="A0A1G6N8Y1"/>
<dbReference type="STRING" id="604330.SAMN04489857_0368"/>
<protein>
    <submittedName>
        <fullName evidence="8">Tight adherence protein C</fullName>
    </submittedName>
</protein>
<evidence type="ECO:0000256" key="2">
    <source>
        <dbReference type="ARBA" id="ARBA00022475"/>
    </source>
</evidence>
<feature type="domain" description="Type II secretion system protein GspF" evidence="7">
    <location>
        <begin position="78"/>
        <end position="205"/>
    </location>
</feature>
<evidence type="ECO:0000256" key="6">
    <source>
        <dbReference type="SAM" id="Phobius"/>
    </source>
</evidence>
<dbReference type="PANTHER" id="PTHR35007">
    <property type="entry name" value="INTEGRAL MEMBRANE PROTEIN-RELATED"/>
    <property type="match status" value="1"/>
</dbReference>
<dbReference type="EMBL" id="FMZL01000031">
    <property type="protein sequence ID" value="SDC64322.1"/>
    <property type="molecule type" value="Genomic_DNA"/>
</dbReference>
<evidence type="ECO:0000256" key="3">
    <source>
        <dbReference type="ARBA" id="ARBA00022692"/>
    </source>
</evidence>
<keyword evidence="2" id="KW-1003">Cell membrane</keyword>
<comment type="subcellular location">
    <subcellularLocation>
        <location evidence="1">Cell membrane</location>
        <topology evidence="1">Multi-pass membrane protein</topology>
    </subcellularLocation>
</comment>
<dbReference type="InterPro" id="IPR018076">
    <property type="entry name" value="T2SS_GspF_dom"/>
</dbReference>
<dbReference type="RefSeq" id="WP_256324548.1">
    <property type="nucleotide sequence ID" value="NZ_DBFONV010000057.1"/>
</dbReference>
<dbReference type="PANTHER" id="PTHR35007:SF4">
    <property type="entry name" value="CONSERVED TRANSMEMBRANE PROTEIN-RELATED"/>
    <property type="match status" value="1"/>
</dbReference>
<keyword evidence="4 6" id="KW-1133">Transmembrane helix</keyword>
<feature type="transmembrane region" description="Helical" evidence="6">
    <location>
        <begin position="188"/>
        <end position="210"/>
    </location>
</feature>
<dbReference type="Pfam" id="PF00482">
    <property type="entry name" value="T2SSF"/>
    <property type="match status" value="1"/>
</dbReference>
<keyword evidence="5 6" id="KW-0472">Membrane</keyword>
<evidence type="ECO:0000313" key="9">
    <source>
        <dbReference type="Proteomes" id="UP000198528"/>
    </source>
</evidence>
<name>A0A1G6N8Y1_9ACTN</name>
<sequence>MDLAYVGGCLSVSTAAFAMTFGLLGHRSSHELDHAGGLGERLESITSRVSSLPAIRELELRGRESETRRACLRSLPTFLDVVTLGLSSGLSFDAALSLYCERYEDDLSSAFGEALLSWQIGAESRSSALDRLAEELDVGALKSFSSTVSQALEFGSPLASALESQAQAIREEQRSQLEEEIEKVPVKMLIPLGTLIVPAMLLSILGPLIGSSLAMT</sequence>
<evidence type="ECO:0000256" key="1">
    <source>
        <dbReference type="ARBA" id="ARBA00004651"/>
    </source>
</evidence>
<accession>A0A1G6N8Y1</accession>